<feature type="compositionally biased region" description="Polar residues" evidence="1">
    <location>
        <begin position="1"/>
        <end position="22"/>
    </location>
</feature>
<dbReference type="SUPFAM" id="SSF160719">
    <property type="entry name" value="gpW/gp25-like"/>
    <property type="match status" value="1"/>
</dbReference>
<evidence type="ECO:0000313" key="3">
    <source>
        <dbReference type="EMBL" id="ABE64064.1"/>
    </source>
</evidence>
<dbReference type="EMBL" id="CP000319">
    <property type="protein sequence ID" value="ABE64064.1"/>
    <property type="molecule type" value="Genomic_DNA"/>
</dbReference>
<proteinExistence type="predicted"/>
<feature type="compositionally biased region" description="Basic residues" evidence="1">
    <location>
        <begin position="23"/>
        <end position="35"/>
    </location>
</feature>
<evidence type="ECO:0000256" key="1">
    <source>
        <dbReference type="SAM" id="MobiDB-lite"/>
    </source>
</evidence>
<dbReference type="HOGENOM" id="CLU_1609088_0_0_5"/>
<dbReference type="eggNOG" id="COG3628">
    <property type="taxonomic scope" value="Bacteria"/>
</dbReference>
<dbReference type="KEGG" id="nha:Nham_3332"/>
<gene>
    <name evidence="3" type="ordered locus">Nham_3332</name>
</gene>
<evidence type="ECO:0000313" key="4">
    <source>
        <dbReference type="Proteomes" id="UP000001953"/>
    </source>
</evidence>
<name>Q1QI83_NITHX</name>
<protein>
    <submittedName>
        <fullName evidence="3">GPW/gp25</fullName>
    </submittedName>
</protein>
<dbReference type="STRING" id="323097.Nham_3332"/>
<organism evidence="3 4">
    <name type="scientific">Nitrobacter hamburgensis (strain DSM 10229 / NCIMB 13809 / X14)</name>
    <dbReference type="NCBI Taxonomy" id="323097"/>
    <lineage>
        <taxon>Bacteria</taxon>
        <taxon>Pseudomonadati</taxon>
        <taxon>Pseudomonadota</taxon>
        <taxon>Alphaproteobacteria</taxon>
        <taxon>Hyphomicrobiales</taxon>
        <taxon>Nitrobacteraceae</taxon>
        <taxon>Nitrobacter</taxon>
    </lineage>
</organism>
<feature type="domain" description="IraD/Gp25-like" evidence="2">
    <location>
        <begin position="57"/>
        <end position="122"/>
    </location>
</feature>
<dbReference type="AlphaFoldDB" id="Q1QI83"/>
<keyword evidence="4" id="KW-1185">Reference proteome</keyword>
<sequence>MRSRWPTASPSRSCRPMATSSLGRRRRRPTSHPSRRPSDLSSTGIDRVTGKLLRDFDHVRQSIGVILTTPIGSRVMRRDFGSELFDLIDRPMTDRVILAIYAAAVIAIARWEPRYAVTGCRVLAADAGGGLSLEFTGTYFPRGHLGDFTPDAANARVIIPIRGTA</sequence>
<evidence type="ECO:0000259" key="2">
    <source>
        <dbReference type="Pfam" id="PF04965"/>
    </source>
</evidence>
<feature type="region of interest" description="Disordered" evidence="1">
    <location>
        <begin position="1"/>
        <end position="44"/>
    </location>
</feature>
<dbReference type="Gene3D" id="3.10.450.40">
    <property type="match status" value="1"/>
</dbReference>
<dbReference type="InterPro" id="IPR007048">
    <property type="entry name" value="IraD/Gp25-like"/>
</dbReference>
<dbReference type="Proteomes" id="UP000001953">
    <property type="component" value="Chromosome"/>
</dbReference>
<accession>Q1QI83</accession>
<reference evidence="3 4" key="1">
    <citation type="submission" date="2006-03" db="EMBL/GenBank/DDBJ databases">
        <title>Complete sequence of chromosome of Nitrobacter hamburgensis X14.</title>
        <authorList>
            <consortium name="US DOE Joint Genome Institute"/>
            <person name="Copeland A."/>
            <person name="Lucas S."/>
            <person name="Lapidus A."/>
            <person name="Barry K."/>
            <person name="Detter J.C."/>
            <person name="Glavina del Rio T."/>
            <person name="Hammon N."/>
            <person name="Israni S."/>
            <person name="Dalin E."/>
            <person name="Tice H."/>
            <person name="Pitluck S."/>
            <person name="Chain P."/>
            <person name="Malfatti S."/>
            <person name="Shin M."/>
            <person name="Vergez L."/>
            <person name="Schmutz J."/>
            <person name="Larimer F."/>
            <person name="Land M."/>
            <person name="Hauser L."/>
            <person name="Kyrpides N."/>
            <person name="Ivanova N."/>
            <person name="Ward B."/>
            <person name="Arp D."/>
            <person name="Klotz M."/>
            <person name="Stein L."/>
            <person name="O'Mullan G."/>
            <person name="Starkenburg S."/>
            <person name="Sayavedra L."/>
            <person name="Poret-Peterson A.T."/>
            <person name="Gentry M.E."/>
            <person name="Bruce D."/>
            <person name="Richardson P."/>
        </authorList>
    </citation>
    <scope>NUCLEOTIDE SEQUENCE [LARGE SCALE GENOMIC DNA]</scope>
    <source>
        <strain evidence="4">DSM 10229 / NCIMB 13809 / X14</strain>
    </source>
</reference>
<dbReference type="Pfam" id="PF04965">
    <property type="entry name" value="GPW_gp25"/>
    <property type="match status" value="1"/>
</dbReference>